<comment type="caution">
    <text evidence="2">The sequence shown here is derived from an EMBL/GenBank/DDBJ whole genome shotgun (WGS) entry which is preliminary data.</text>
</comment>
<dbReference type="Proteomes" id="UP001378188">
    <property type="component" value="Unassembled WGS sequence"/>
</dbReference>
<proteinExistence type="predicted"/>
<evidence type="ECO:0000313" key="2">
    <source>
        <dbReference type="EMBL" id="MEJ8573447.1"/>
    </source>
</evidence>
<protein>
    <submittedName>
        <fullName evidence="2">AsmA-like C-terminal region-containing protein</fullName>
    </submittedName>
</protein>
<name>A0AAW9RIB0_9HYPH</name>
<accession>A0AAW9RIB0</accession>
<gene>
    <name evidence="2" type="ORF">V3328_18300</name>
</gene>
<feature type="region of interest" description="Disordered" evidence="1">
    <location>
        <begin position="971"/>
        <end position="994"/>
    </location>
</feature>
<keyword evidence="3" id="KW-1185">Reference proteome</keyword>
<evidence type="ECO:0000256" key="1">
    <source>
        <dbReference type="SAM" id="MobiDB-lite"/>
    </source>
</evidence>
<organism evidence="2 3">
    <name type="scientific">Microbaculum marinum</name>
    <dbReference type="NCBI Taxonomy" id="1764581"/>
    <lineage>
        <taxon>Bacteria</taxon>
        <taxon>Pseudomonadati</taxon>
        <taxon>Pseudomonadota</taxon>
        <taxon>Alphaproteobacteria</taxon>
        <taxon>Hyphomicrobiales</taxon>
        <taxon>Tepidamorphaceae</taxon>
        <taxon>Microbaculum</taxon>
    </lineage>
</organism>
<feature type="compositionally biased region" description="Low complexity" evidence="1">
    <location>
        <begin position="975"/>
        <end position="986"/>
    </location>
</feature>
<dbReference type="AlphaFoldDB" id="A0AAW9RIB0"/>
<reference evidence="2 3" key="1">
    <citation type="submission" date="2024-02" db="EMBL/GenBank/DDBJ databases">
        <title>Genome analysis and characterization of Microbaculum marinisediminis sp. nov., isolated from marine sediment.</title>
        <authorList>
            <person name="Du Z.-J."/>
            <person name="Ye Y.-Q."/>
            <person name="Zhang Z.-R."/>
            <person name="Yuan S.-M."/>
            <person name="Zhang X.-Y."/>
        </authorList>
    </citation>
    <scope>NUCLEOTIDE SEQUENCE [LARGE SCALE GENOMIC DNA]</scope>
    <source>
        <strain evidence="2 3">SDUM1044001</strain>
    </source>
</reference>
<dbReference type="EMBL" id="JAZHOF010000007">
    <property type="protein sequence ID" value="MEJ8573447.1"/>
    <property type="molecule type" value="Genomic_DNA"/>
</dbReference>
<evidence type="ECO:0000313" key="3">
    <source>
        <dbReference type="Proteomes" id="UP001378188"/>
    </source>
</evidence>
<dbReference type="RefSeq" id="WP_340331137.1">
    <property type="nucleotide sequence ID" value="NZ_JAZHOF010000007.1"/>
</dbReference>
<sequence>MWMRVATGLGVLAVVVIVALGALVFRLSQGPLSVSFLTPRIVEAVQRQLPPEFTARISDTVIERDTETGDVLLRLRDISVTGPDGARVFAAPRAAIGLSAGGLFVGNFAPRSVWLIEPSIRLVDEGGRLHLEAGDPEEPYRDPDPGARRVNPVAAFAVLFALLDEPGEAGGRGLHSLGARDAKVRIDHADGTSGTVKNVDVGLYRGDAAGVVAFNAAIGREAGSPALEGELRRESGHFELNGEFANLSATDLTPLMPGATQIVVTGPISGSFRSNIAPDGQFDQLSADLAIGAGFFGMGDVRRLVDEVDIAFDWNYATGVVDIRPSRILVGNSRGTVSGQIAVPSRGDFSYGTLPLRLEFRDIVLDDPDTGVPASYDSATLEAFFVTKQKFLHISRLDLVGAGTAGSFVGFVGGEGESPGVKLAGTLTPTSVDSLKRVWPPFLADKARRWFVKNALDGDIVEGRVNVDIAPGDIAAAIRKVPLPRESFRIDFKIDDAVLRFLKQMPPVRDVDLEGSVDALEFLARPLGPARIDLPDNRSIDVTDARFFIPDIPAKPSTGIFDVDLQGSVSDILRLLDYPPVELAKRRNMDIEGFQGEGEVTFRLEMPLIEGLRFSDVTLSADGDIDNFGAEEFAGARQIEDGDIDVVVADGRVTIDGDALVEGVRADIFMEDSIDASGEPGARSMTMTLDEEARERLGMPLDSILSGPIVATVSDVKATADGTTQSIETDLTDATISFPALGLEKPAGESAKANFQLTQSGGATTLSELKVVSESMRVEGSAEFGKGGTLISLSLPVLRTPRGTDVSVSGRTESGVRSFTLEGKSLDLRDVLANASDVAEADSDADGAEMRIAIDVDKAIGVGGATLSGLQGAMTRVGNATRRVDVSAMTASSVPVTVRYSDDGDNADLSIKSSDAGGVLAWTGYYPHLRGGELQLTASRRGAAAPLAGSIDINHFRIAGDPSLARLIEDGEQKAAAAPSSRTSPSPGVPQRVNATDVGFDRLTADFEHDKQGMRVSNGVLRGLAVGATVEGTIDFESGRIALHGTYVPLYALNNLFGQLPLFLGPLLGGKKNEGLLGITYSLSGSTKSPVLTINPISVVAPGVFRYILGMDNPKAYTPGNRAPVLDPASPIR</sequence>